<dbReference type="EMBL" id="MDKC01000032">
    <property type="protein sequence ID" value="ODG91033.1"/>
    <property type="molecule type" value="Genomic_DNA"/>
</dbReference>
<gene>
    <name evidence="2" type="ORF">BED47_08370</name>
</gene>
<evidence type="ECO:0008006" key="4">
    <source>
        <dbReference type="Google" id="ProtNLM"/>
    </source>
</evidence>
<feature type="transmembrane region" description="Helical" evidence="1">
    <location>
        <begin position="33"/>
        <end position="53"/>
    </location>
</feature>
<name>A0ABX2ZN33_9BACI</name>
<organism evidence="2 3">
    <name type="scientific">Gottfriedia luciferensis</name>
    <dbReference type="NCBI Taxonomy" id="178774"/>
    <lineage>
        <taxon>Bacteria</taxon>
        <taxon>Bacillati</taxon>
        <taxon>Bacillota</taxon>
        <taxon>Bacilli</taxon>
        <taxon>Bacillales</taxon>
        <taxon>Bacillaceae</taxon>
        <taxon>Gottfriedia</taxon>
    </lineage>
</organism>
<dbReference type="RefSeq" id="WP_025568401.1">
    <property type="nucleotide sequence ID" value="NZ_MDKC01000032.1"/>
</dbReference>
<proteinExistence type="predicted"/>
<feature type="transmembrane region" description="Helical" evidence="1">
    <location>
        <begin position="80"/>
        <end position="98"/>
    </location>
</feature>
<evidence type="ECO:0000313" key="2">
    <source>
        <dbReference type="EMBL" id="ODG91033.1"/>
    </source>
</evidence>
<evidence type="ECO:0000313" key="3">
    <source>
        <dbReference type="Proteomes" id="UP000094580"/>
    </source>
</evidence>
<feature type="transmembrane region" description="Helical" evidence="1">
    <location>
        <begin position="104"/>
        <end position="123"/>
    </location>
</feature>
<keyword evidence="1" id="KW-0472">Membrane</keyword>
<accession>A0ABX2ZN33</accession>
<dbReference type="Proteomes" id="UP000094580">
    <property type="component" value="Unassembled WGS sequence"/>
</dbReference>
<keyword evidence="3" id="KW-1185">Reference proteome</keyword>
<comment type="caution">
    <text evidence="2">The sequence shown here is derived from an EMBL/GenBank/DDBJ whole genome shotgun (WGS) entry which is preliminary data.</text>
</comment>
<evidence type="ECO:0000256" key="1">
    <source>
        <dbReference type="SAM" id="Phobius"/>
    </source>
</evidence>
<keyword evidence="1" id="KW-1133">Transmembrane helix</keyword>
<protein>
    <recommendedName>
        <fullName evidence="4">DUF2178 domain-containing protein</fullName>
    </recommendedName>
</protein>
<sequence length="132" mass="15178">MKNMFRDRFLLSSLLIVFGSIKLIFNKSVGFNFGFILLLLGGILLLYSIASYIKSRNNTEVEKELSKEYDERDMIIDGKVAYFSLNLLVCELLIFMFLSNFVVISINAALFILLVSLIISDMVSRKFYNHVL</sequence>
<keyword evidence="1" id="KW-0812">Transmembrane</keyword>
<reference evidence="2 3" key="1">
    <citation type="submission" date="2016-07" db="EMBL/GenBank/DDBJ databases">
        <authorList>
            <person name="Townsley L."/>
            <person name="Shank E.A."/>
        </authorList>
    </citation>
    <scope>NUCLEOTIDE SEQUENCE [LARGE SCALE GENOMIC DNA]</scope>
    <source>
        <strain evidence="2 3">CH01</strain>
    </source>
</reference>